<reference evidence="3" key="1">
    <citation type="journal article" date="2019" name="Int. J. Syst. Evol. Microbiol.">
        <title>The Global Catalogue of Microorganisms (GCM) 10K type strain sequencing project: providing services to taxonomists for standard genome sequencing and annotation.</title>
        <authorList>
            <consortium name="The Broad Institute Genomics Platform"/>
            <consortium name="The Broad Institute Genome Sequencing Center for Infectious Disease"/>
            <person name="Wu L."/>
            <person name="Ma J."/>
        </authorList>
    </citation>
    <scope>NUCLEOTIDE SEQUENCE [LARGE SCALE GENOMIC DNA]</scope>
    <source>
        <strain evidence="3">JCM 17441</strain>
    </source>
</reference>
<evidence type="ECO:0000313" key="3">
    <source>
        <dbReference type="Proteomes" id="UP001500620"/>
    </source>
</evidence>
<gene>
    <name evidence="2" type="ORF">GCM10022255_113590</name>
</gene>
<dbReference type="Proteomes" id="UP001500620">
    <property type="component" value="Unassembled WGS sequence"/>
</dbReference>
<evidence type="ECO:0008006" key="4">
    <source>
        <dbReference type="Google" id="ProtNLM"/>
    </source>
</evidence>
<accession>A0ABP8DVX9</accession>
<evidence type="ECO:0000313" key="2">
    <source>
        <dbReference type="EMBL" id="GAA4263996.1"/>
    </source>
</evidence>
<name>A0ABP8DVX9_9ACTN</name>
<evidence type="ECO:0000256" key="1">
    <source>
        <dbReference type="SAM" id="Phobius"/>
    </source>
</evidence>
<dbReference type="EMBL" id="BAABAT010000088">
    <property type="protein sequence ID" value="GAA4263996.1"/>
    <property type="molecule type" value="Genomic_DNA"/>
</dbReference>
<organism evidence="2 3">
    <name type="scientific">Dactylosporangium darangshiense</name>
    <dbReference type="NCBI Taxonomy" id="579108"/>
    <lineage>
        <taxon>Bacteria</taxon>
        <taxon>Bacillati</taxon>
        <taxon>Actinomycetota</taxon>
        <taxon>Actinomycetes</taxon>
        <taxon>Micromonosporales</taxon>
        <taxon>Micromonosporaceae</taxon>
        <taxon>Dactylosporangium</taxon>
    </lineage>
</organism>
<keyword evidence="1" id="KW-0472">Membrane</keyword>
<keyword evidence="1" id="KW-1133">Transmembrane helix</keyword>
<comment type="caution">
    <text evidence="2">The sequence shown here is derived from an EMBL/GenBank/DDBJ whole genome shotgun (WGS) entry which is preliminary data.</text>
</comment>
<feature type="transmembrane region" description="Helical" evidence="1">
    <location>
        <begin position="32"/>
        <end position="51"/>
    </location>
</feature>
<feature type="transmembrane region" description="Helical" evidence="1">
    <location>
        <begin position="58"/>
        <end position="77"/>
    </location>
</feature>
<feature type="transmembrane region" description="Helical" evidence="1">
    <location>
        <begin position="134"/>
        <end position="156"/>
    </location>
</feature>
<dbReference type="RefSeq" id="WP_345144259.1">
    <property type="nucleotide sequence ID" value="NZ_BAABAT010000088.1"/>
</dbReference>
<keyword evidence="1" id="KW-0812">Transmembrane</keyword>
<proteinExistence type="predicted"/>
<feature type="transmembrane region" description="Helical" evidence="1">
    <location>
        <begin position="97"/>
        <end position="122"/>
    </location>
</feature>
<sequence>MVDFALVALIILIAAYAGGVAAIVRLRPAGPARALLEGVGTAVGVAASFALMLALARAWLPGTIIVAALLAGAVLYGTLLRDVGPARAGATAAVGGLLIGASFLFVSYLAVMALIGAAGVYVMLRLWLRSRPALLVMGGALGALLAVSAGVFALALSTM</sequence>
<protein>
    <recommendedName>
        <fullName evidence="4">DUF4203 domain-containing protein</fullName>
    </recommendedName>
</protein>
<keyword evidence="3" id="KW-1185">Reference proteome</keyword>